<evidence type="ECO:0000256" key="1">
    <source>
        <dbReference type="SAM" id="Phobius"/>
    </source>
</evidence>
<reference evidence="2" key="1">
    <citation type="submission" date="2004-02" db="EMBL/GenBank/DDBJ databases">
        <title>The genome sequence of the enterobacterial phytopathogen Erwinia carotovora subsp. atroseptica SCRI1043 and functional genomic identification of novel virulence factors.</title>
        <authorList>
            <person name="Bell K.S."/>
            <person name="Sebaihia M."/>
            <person name="Pritchard L."/>
            <person name="Holden M."/>
            <person name="Hyman L.J."/>
            <person name="Holeva M.C."/>
            <person name="Thomson N.R."/>
            <person name="Bentley S.D."/>
            <person name="Churcher C."/>
            <person name="Mungall K."/>
            <person name="Atkin R."/>
            <person name="Bason N."/>
            <person name="Brooks K."/>
            <person name="Chillingworth T."/>
            <person name="Clark K."/>
            <person name="Doggett J."/>
            <person name="Fraser A."/>
            <person name="Hance Z."/>
            <person name="Hauser H."/>
            <person name="Jagels K."/>
            <person name="Moule S."/>
            <person name="Norbertczak H."/>
            <person name="Ormond D."/>
            <person name="Price C."/>
            <person name="Quail M.A."/>
            <person name="Sanders M."/>
            <person name="Walker D."/>
            <person name="Whitehead S."/>
            <person name="Salmond G.P.C."/>
            <person name="Birch P.R.J."/>
            <person name="Barrell B.G."/>
            <person name="Parkhill J."/>
            <person name="Toth I.K."/>
        </authorList>
    </citation>
    <scope>NUCLEOTIDE SEQUENCE</scope>
    <source>
        <strain evidence="2">SCRI1043</strain>
    </source>
</reference>
<dbReference type="AlphaFoldDB" id="Q6D5U8"/>
<accession>Q6D5U8</accession>
<sequence length="83" mass="9659">MTLLFFIPFVFTPAYLFLIADGYRCVHMALLQKRYFLFVLSLNKTASSGWLFIDRPMQNNEYALNNSSFRKAAREGIPMSLLK</sequence>
<evidence type="ECO:0000313" key="3">
    <source>
        <dbReference type="Proteomes" id="UP000007966"/>
    </source>
</evidence>
<gene>
    <name evidence="2" type="ordered locus">ECA1940</name>
</gene>
<name>Q6D5U8_PECAS</name>
<evidence type="ECO:0000313" key="2">
    <source>
        <dbReference type="EMBL" id="CAG74843.1"/>
    </source>
</evidence>
<organism evidence="2 3">
    <name type="scientific">Pectobacterium atrosepticum (strain SCRI 1043 / ATCC BAA-672)</name>
    <name type="common">Erwinia carotovora subsp. atroseptica</name>
    <dbReference type="NCBI Taxonomy" id="218491"/>
    <lineage>
        <taxon>Bacteria</taxon>
        <taxon>Pseudomonadati</taxon>
        <taxon>Pseudomonadota</taxon>
        <taxon>Gammaproteobacteria</taxon>
        <taxon>Enterobacterales</taxon>
        <taxon>Pectobacteriaceae</taxon>
        <taxon>Pectobacterium</taxon>
    </lineage>
</organism>
<dbReference type="EMBL" id="BX950851">
    <property type="protein sequence ID" value="CAG74843.1"/>
    <property type="molecule type" value="Genomic_DNA"/>
</dbReference>
<dbReference type="STRING" id="218491.ECA1940"/>
<protein>
    <submittedName>
        <fullName evidence="2">Uncharacterized protein</fullName>
    </submittedName>
</protein>
<keyword evidence="1" id="KW-1133">Transmembrane helix</keyword>
<feature type="transmembrane region" description="Helical" evidence="1">
    <location>
        <begin position="6"/>
        <end position="23"/>
    </location>
</feature>
<dbReference type="HOGENOM" id="CLU_2539540_0_0_6"/>
<keyword evidence="1" id="KW-0812">Transmembrane</keyword>
<dbReference type="Proteomes" id="UP000007966">
    <property type="component" value="Chromosome"/>
</dbReference>
<proteinExistence type="predicted"/>
<dbReference type="KEGG" id="eca:ECA1940"/>
<keyword evidence="3" id="KW-1185">Reference proteome</keyword>
<keyword evidence="1" id="KW-0472">Membrane</keyword>